<dbReference type="EMBL" id="KZ805420">
    <property type="protein sequence ID" value="PVH98154.1"/>
    <property type="molecule type" value="Genomic_DNA"/>
</dbReference>
<dbReference type="Proteomes" id="UP000244855">
    <property type="component" value="Unassembled WGS sequence"/>
</dbReference>
<name>A0A2V1DLY8_9PLEO</name>
<keyword evidence="2" id="KW-1185">Reference proteome</keyword>
<proteinExistence type="predicted"/>
<dbReference type="OrthoDB" id="3782456at2759"/>
<organism evidence="1 2">
    <name type="scientific">Periconia macrospinosa</name>
    <dbReference type="NCBI Taxonomy" id="97972"/>
    <lineage>
        <taxon>Eukaryota</taxon>
        <taxon>Fungi</taxon>
        <taxon>Dikarya</taxon>
        <taxon>Ascomycota</taxon>
        <taxon>Pezizomycotina</taxon>
        <taxon>Dothideomycetes</taxon>
        <taxon>Pleosporomycetidae</taxon>
        <taxon>Pleosporales</taxon>
        <taxon>Massarineae</taxon>
        <taxon>Periconiaceae</taxon>
        <taxon>Periconia</taxon>
    </lineage>
</organism>
<evidence type="ECO:0000313" key="1">
    <source>
        <dbReference type="EMBL" id="PVH98154.1"/>
    </source>
</evidence>
<reference evidence="1 2" key="1">
    <citation type="journal article" date="2018" name="Sci. Rep.">
        <title>Comparative genomics provides insights into the lifestyle and reveals functional heterogeneity of dark septate endophytic fungi.</title>
        <authorList>
            <person name="Knapp D.G."/>
            <person name="Nemeth J.B."/>
            <person name="Barry K."/>
            <person name="Hainaut M."/>
            <person name="Henrissat B."/>
            <person name="Johnson J."/>
            <person name="Kuo A."/>
            <person name="Lim J.H.P."/>
            <person name="Lipzen A."/>
            <person name="Nolan M."/>
            <person name="Ohm R.A."/>
            <person name="Tamas L."/>
            <person name="Grigoriev I.V."/>
            <person name="Spatafora J.W."/>
            <person name="Nagy L.G."/>
            <person name="Kovacs G.M."/>
        </authorList>
    </citation>
    <scope>NUCLEOTIDE SEQUENCE [LARGE SCALE GENOMIC DNA]</scope>
    <source>
        <strain evidence="1 2">DSE2036</strain>
    </source>
</reference>
<protein>
    <submittedName>
        <fullName evidence="1">Uncharacterized protein</fullName>
    </submittedName>
</protein>
<evidence type="ECO:0000313" key="2">
    <source>
        <dbReference type="Proteomes" id="UP000244855"/>
    </source>
</evidence>
<dbReference type="AlphaFoldDB" id="A0A2V1DLY8"/>
<gene>
    <name evidence="1" type="ORF">DM02DRAFT_616023</name>
</gene>
<sequence>MLAYTRARISKVLVVHRPLVQLPKTLYSDHVVLEHDLEFASLVRRVELCVDRLEWRFRDDDEGSVVSKAQDFWTKVGKVFPAVEHLVLCGFTPSEPSRYSIGKAVQCAPSNITALVALEKPGLGHPSQYTLYSVPGDLDATWEVVDEDWVPTRVLLPPRKFPISPLGDLITYDRRNLVLLLETRGLDWLRIESYARYAVDGTIHCPRMDCDAVFPNREEWEEHLRDTRNGFHGLFESRWRIARGTMQELLPYVRTPEAEKAAMEARQQRIDHAYDENFKLDRSYHPSEFEEDACLWTSL</sequence>
<accession>A0A2V1DLY8</accession>